<dbReference type="PROSITE" id="PS51265">
    <property type="entry name" value="ZF_DBF4"/>
    <property type="match status" value="1"/>
</dbReference>
<dbReference type="InterPro" id="IPR013939">
    <property type="entry name" value="Regulatory_Dfp1/Him1"/>
</dbReference>
<accession>A0A0H5C0N3</accession>
<keyword evidence="2 4" id="KW-0863">Zinc-finger</keyword>
<reference evidence="8" key="1">
    <citation type="journal article" date="2015" name="J. Biotechnol.">
        <title>The structure of the Cyberlindnera jadinii genome and its relation to Candida utilis analyzed by the occurrence of single nucleotide polymorphisms.</title>
        <authorList>
            <person name="Rupp O."/>
            <person name="Brinkrolf K."/>
            <person name="Buerth C."/>
            <person name="Kunigo M."/>
            <person name="Schneider J."/>
            <person name="Jaenicke S."/>
            <person name="Goesmann A."/>
            <person name="Puehler A."/>
            <person name="Jaeger K.-E."/>
            <person name="Ernst J.F."/>
        </authorList>
    </citation>
    <scope>NUCLEOTIDE SEQUENCE [LARGE SCALE GENOMIC DNA]</scope>
    <source>
        <strain evidence="8">ATCC 18201 / CBS 1600 / BCRC 20928 / JCM 3617 / NBRC 0987 / NRRL Y-1542</strain>
    </source>
</reference>
<proteinExistence type="predicted"/>
<evidence type="ECO:0000259" key="6">
    <source>
        <dbReference type="PROSITE" id="PS51265"/>
    </source>
</evidence>
<evidence type="ECO:0000256" key="1">
    <source>
        <dbReference type="ARBA" id="ARBA00022723"/>
    </source>
</evidence>
<evidence type="ECO:0000256" key="4">
    <source>
        <dbReference type="PROSITE-ProRule" id="PRU00600"/>
    </source>
</evidence>
<dbReference type="Pfam" id="PF22437">
    <property type="entry name" value="DBF4_BRCT"/>
    <property type="match status" value="1"/>
</dbReference>
<feature type="region of interest" description="Disordered" evidence="5">
    <location>
        <begin position="1"/>
        <end position="20"/>
    </location>
</feature>
<feature type="domain" description="DBF4-type" evidence="6">
    <location>
        <begin position="418"/>
        <end position="467"/>
    </location>
</feature>
<evidence type="ECO:0000256" key="3">
    <source>
        <dbReference type="ARBA" id="ARBA00022833"/>
    </source>
</evidence>
<name>A0A0H5C0N3_CYBJN</name>
<feature type="region of interest" description="Disordered" evidence="5">
    <location>
        <begin position="362"/>
        <end position="389"/>
    </location>
</feature>
<sequence>MDQRQALRDISTNSPRVKRQKTSAVRAAHGDAVVGYTLPEWQRKWRAIMTTCVVYFDINDKESKRNDRERAMKLFQGVGSRIQQFFDNSVTTVISRRPKSELPRNMVSQPGLKIWDYDKTFRFFRNLGEPIPDAPKDHQLLTMLNDEKLHGMSADRDPNAKRDDFIYFKGPFFYVFDIRGIVRPVAVREWKSKDIKHDQKKPWPHFHESSYGHSLFQADPSDMMEPRKVLKRKMRDEQNAEYRERLKLVYAKTNKRKYNHEGVELTESEDDTTLSIDTTQDESAVMKTNSTPKMPPPSNQQHSQTQPQSQCQTQQLEFQRPSALMRQHSLIQNKYVEPVQRDGFEIQASGYAGSVSQQSASASASASAESQSNRNGLAPSGSTVSSKQLSTLQKKIVEKKKQSSQLQHQQQQQSCTQKPKVSGYCENCKNHFDDFDEHVISQKHREFARDAENFEDIDNLIMALRERVLNKE</sequence>
<dbReference type="Gene3D" id="3.40.50.10190">
    <property type="entry name" value="BRCT domain"/>
    <property type="match status" value="1"/>
</dbReference>
<dbReference type="EMBL" id="CDQK01000002">
    <property type="protein sequence ID" value="CEP21298.1"/>
    <property type="molecule type" value="Genomic_DNA"/>
</dbReference>
<dbReference type="GO" id="GO:0003676">
    <property type="term" value="F:nucleic acid binding"/>
    <property type="evidence" value="ECO:0007669"/>
    <property type="project" value="InterPro"/>
</dbReference>
<feature type="compositionally biased region" description="Low complexity" evidence="5">
    <location>
        <begin position="362"/>
        <end position="372"/>
    </location>
</feature>
<feature type="compositionally biased region" description="Low complexity" evidence="5">
    <location>
        <begin position="299"/>
        <end position="314"/>
    </location>
</feature>
<dbReference type="InterPro" id="IPR036420">
    <property type="entry name" value="BRCT_dom_sf"/>
</dbReference>
<organism evidence="7 8">
    <name type="scientific">Cyberlindnera jadinii (strain ATCC 18201 / CBS 1600 / BCRC 20928 / JCM 3617 / NBRC 0987 / NRRL Y-1542)</name>
    <name type="common">Torula yeast</name>
    <name type="synonym">Candida utilis</name>
    <dbReference type="NCBI Taxonomy" id="983966"/>
    <lineage>
        <taxon>Eukaryota</taxon>
        <taxon>Fungi</taxon>
        <taxon>Dikarya</taxon>
        <taxon>Ascomycota</taxon>
        <taxon>Saccharomycotina</taxon>
        <taxon>Saccharomycetes</taxon>
        <taxon>Phaffomycetales</taxon>
        <taxon>Phaffomycetaceae</taxon>
        <taxon>Cyberlindnera</taxon>
    </lineage>
</organism>
<dbReference type="PANTHER" id="PTHR15375:SF26">
    <property type="entry name" value="PROTEIN CHIFFON"/>
    <property type="match status" value="1"/>
</dbReference>
<keyword evidence="1" id="KW-0479">Metal-binding</keyword>
<protein>
    <recommendedName>
        <fullName evidence="6">DBF4-type domain-containing protein</fullName>
    </recommendedName>
</protein>
<evidence type="ECO:0000256" key="2">
    <source>
        <dbReference type="ARBA" id="ARBA00022771"/>
    </source>
</evidence>
<dbReference type="SMART" id="SM00586">
    <property type="entry name" value="ZnF_DBF"/>
    <property type="match status" value="1"/>
</dbReference>
<dbReference type="GO" id="GO:1901987">
    <property type="term" value="P:regulation of cell cycle phase transition"/>
    <property type="evidence" value="ECO:0007669"/>
    <property type="project" value="TreeGrafter"/>
</dbReference>
<dbReference type="Proteomes" id="UP000038830">
    <property type="component" value="Unassembled WGS sequence"/>
</dbReference>
<dbReference type="Pfam" id="PF07535">
    <property type="entry name" value="zf-DBF"/>
    <property type="match status" value="1"/>
</dbReference>
<dbReference type="FunFam" id="6.10.250.3410:FF:000001">
    <property type="entry name" value="Protein DBF4 homolog A"/>
    <property type="match status" value="1"/>
</dbReference>
<dbReference type="InterPro" id="IPR051590">
    <property type="entry name" value="Replication_Regulatory_Kinase"/>
</dbReference>
<dbReference type="Pfam" id="PF08630">
    <property type="entry name" value="Dfp1_Him1_M"/>
    <property type="match status" value="1"/>
</dbReference>
<dbReference type="GO" id="GO:0010571">
    <property type="term" value="P:positive regulation of nuclear cell cycle DNA replication"/>
    <property type="evidence" value="ECO:0007669"/>
    <property type="project" value="TreeGrafter"/>
</dbReference>
<dbReference type="InterPro" id="IPR055116">
    <property type="entry name" value="DBF4_BRCT"/>
</dbReference>
<dbReference type="InterPro" id="IPR006572">
    <property type="entry name" value="Znf_DBF"/>
</dbReference>
<evidence type="ECO:0000313" key="8">
    <source>
        <dbReference type="Proteomes" id="UP000038830"/>
    </source>
</evidence>
<dbReference type="InterPro" id="IPR038545">
    <property type="entry name" value="Znf_DBF_sf"/>
</dbReference>
<dbReference type="Gene3D" id="6.10.250.3410">
    <property type="entry name" value="DBF zinc finger"/>
    <property type="match status" value="1"/>
</dbReference>
<dbReference type="GO" id="GO:0031431">
    <property type="term" value="C:Dbf4-dependent protein kinase complex"/>
    <property type="evidence" value="ECO:0007669"/>
    <property type="project" value="TreeGrafter"/>
</dbReference>
<feature type="region of interest" description="Disordered" evidence="5">
    <location>
        <begin position="285"/>
        <end position="314"/>
    </location>
</feature>
<dbReference type="PANTHER" id="PTHR15375">
    <property type="entry name" value="ACTIVATOR OF S-PHASE KINASE-RELATED"/>
    <property type="match status" value="1"/>
</dbReference>
<gene>
    <name evidence="7" type="ORF">BN1211_1356</name>
</gene>
<keyword evidence="3" id="KW-0862">Zinc</keyword>
<dbReference type="AlphaFoldDB" id="A0A0H5C0N3"/>
<dbReference type="GO" id="GO:0043539">
    <property type="term" value="F:protein serine/threonine kinase activator activity"/>
    <property type="evidence" value="ECO:0007669"/>
    <property type="project" value="TreeGrafter"/>
</dbReference>
<evidence type="ECO:0000256" key="5">
    <source>
        <dbReference type="SAM" id="MobiDB-lite"/>
    </source>
</evidence>
<feature type="compositionally biased region" description="Polar residues" evidence="5">
    <location>
        <begin position="380"/>
        <end position="389"/>
    </location>
</feature>
<evidence type="ECO:0000313" key="7">
    <source>
        <dbReference type="EMBL" id="CEP21298.1"/>
    </source>
</evidence>
<dbReference type="GO" id="GO:0008270">
    <property type="term" value="F:zinc ion binding"/>
    <property type="evidence" value="ECO:0007669"/>
    <property type="project" value="UniProtKB-KW"/>
</dbReference>